<evidence type="ECO:0000256" key="1">
    <source>
        <dbReference type="SAM" id="MobiDB-lite"/>
    </source>
</evidence>
<proteinExistence type="predicted"/>
<protein>
    <submittedName>
        <fullName evidence="2">Protein often found in Actinomycetes clustered with signal peptidase and/or RNaseHII</fullName>
    </submittedName>
</protein>
<organism evidence="2">
    <name type="scientific">uncultured Pseudonocardia sp</name>
    <dbReference type="NCBI Taxonomy" id="211455"/>
    <lineage>
        <taxon>Bacteria</taxon>
        <taxon>Bacillati</taxon>
        <taxon>Actinomycetota</taxon>
        <taxon>Actinomycetes</taxon>
        <taxon>Pseudonocardiales</taxon>
        <taxon>Pseudonocardiaceae</taxon>
        <taxon>Pseudonocardia</taxon>
        <taxon>environmental samples</taxon>
    </lineage>
</organism>
<name>A0A6J4QPI3_9PSEU</name>
<feature type="compositionally biased region" description="Basic residues" evidence="1">
    <location>
        <begin position="43"/>
        <end position="54"/>
    </location>
</feature>
<feature type="compositionally biased region" description="Low complexity" evidence="1">
    <location>
        <begin position="93"/>
        <end position="105"/>
    </location>
</feature>
<evidence type="ECO:0000313" key="2">
    <source>
        <dbReference type="EMBL" id="CAA9443388.1"/>
    </source>
</evidence>
<sequence>ECRGPREVRVRDGADALQGVPRHRRPVHLRGGDRAALLPGQLRGRRGPQRRRRDLLRGPHVRCVGVGPLPAGAVREERARADVQGRQRRGARQARPAPAGGRPVL</sequence>
<feature type="non-terminal residue" evidence="2">
    <location>
        <position position="1"/>
    </location>
</feature>
<dbReference type="AlphaFoldDB" id="A0A6J4QPI3"/>
<dbReference type="EMBL" id="CADCUS010000569">
    <property type="protein sequence ID" value="CAA9443388.1"/>
    <property type="molecule type" value="Genomic_DNA"/>
</dbReference>
<feature type="compositionally biased region" description="Basic and acidic residues" evidence="1">
    <location>
        <begin position="74"/>
        <end position="85"/>
    </location>
</feature>
<gene>
    <name evidence="2" type="ORF">AVDCRST_MAG66-4169</name>
</gene>
<feature type="non-terminal residue" evidence="2">
    <location>
        <position position="105"/>
    </location>
</feature>
<feature type="region of interest" description="Disordered" evidence="1">
    <location>
        <begin position="39"/>
        <end position="105"/>
    </location>
</feature>
<accession>A0A6J4QPI3</accession>
<reference evidence="2" key="1">
    <citation type="submission" date="2020-02" db="EMBL/GenBank/DDBJ databases">
        <authorList>
            <person name="Meier V. D."/>
        </authorList>
    </citation>
    <scope>NUCLEOTIDE SEQUENCE</scope>
    <source>
        <strain evidence="2">AVDCRST_MAG66</strain>
    </source>
</reference>